<comment type="similarity">
    <text evidence="1">Belongs to the universal stress protein A family.</text>
</comment>
<dbReference type="InterPro" id="IPR006016">
    <property type="entry name" value="UspA"/>
</dbReference>
<protein>
    <submittedName>
        <fullName evidence="3">Nucleotide-binding universal stress protein, UspA family</fullName>
    </submittedName>
</protein>
<evidence type="ECO:0000313" key="3">
    <source>
        <dbReference type="EMBL" id="SEO45678.1"/>
    </source>
</evidence>
<feature type="domain" description="UspA" evidence="2">
    <location>
        <begin position="4"/>
        <end position="139"/>
    </location>
</feature>
<accession>A0A1H8PV97</accession>
<sequence>MTDFETVLLATDGSDGATAAADHALSLTAVFDATLHVVAVVPPYEGPDDEETREHVQSSMRRRAEAFVETVANRARGRGVDVVSSVESGTVHRTLLDYAERNAVDLLAVGSHGRGGLAETLFGSTASRLVSNASIPVFVAGGRHVKHPSYESIVLATDGSTGADAVVAHAQQVATAFDATVYVLYVVDVTLYDPDLVVDLIGGFDRLGSRVTTEVGARLTEAGVDVETAVRRGRPARTILDYAAEVDADLVAMGTQGAAGVEPTLLGSTTERVLRSAERPVLTVRTSPASIT</sequence>
<dbReference type="PANTHER" id="PTHR46268:SF6">
    <property type="entry name" value="UNIVERSAL STRESS PROTEIN UP12"/>
    <property type="match status" value="1"/>
</dbReference>
<evidence type="ECO:0000256" key="1">
    <source>
        <dbReference type="ARBA" id="ARBA00008791"/>
    </source>
</evidence>
<organism evidence="3 4">
    <name type="scientific">Halogranum amylolyticum</name>
    <dbReference type="NCBI Taxonomy" id="660520"/>
    <lineage>
        <taxon>Archaea</taxon>
        <taxon>Methanobacteriati</taxon>
        <taxon>Methanobacteriota</taxon>
        <taxon>Stenosarchaea group</taxon>
        <taxon>Halobacteria</taxon>
        <taxon>Halobacteriales</taxon>
        <taxon>Haloferacaceae</taxon>
    </lineage>
</organism>
<dbReference type="PRINTS" id="PR01438">
    <property type="entry name" value="UNVRSLSTRESS"/>
</dbReference>
<feature type="domain" description="UspA" evidence="2">
    <location>
        <begin position="150"/>
        <end position="285"/>
    </location>
</feature>
<keyword evidence="4" id="KW-1185">Reference proteome</keyword>
<dbReference type="Gene3D" id="3.40.50.620">
    <property type="entry name" value="HUPs"/>
    <property type="match status" value="2"/>
</dbReference>
<evidence type="ECO:0000259" key="2">
    <source>
        <dbReference type="Pfam" id="PF00582"/>
    </source>
</evidence>
<dbReference type="InterPro" id="IPR014729">
    <property type="entry name" value="Rossmann-like_a/b/a_fold"/>
</dbReference>
<proteinExistence type="inferred from homology"/>
<dbReference type="AlphaFoldDB" id="A0A1H8PV97"/>
<gene>
    <name evidence="3" type="ORF">SAMN04487948_102505</name>
</gene>
<dbReference type="Proteomes" id="UP000199126">
    <property type="component" value="Unassembled WGS sequence"/>
</dbReference>
<dbReference type="CDD" id="cd00293">
    <property type="entry name" value="USP-like"/>
    <property type="match status" value="2"/>
</dbReference>
<dbReference type="RefSeq" id="WP_089821849.1">
    <property type="nucleotide sequence ID" value="NZ_FODV01000002.1"/>
</dbReference>
<dbReference type="InterPro" id="IPR006015">
    <property type="entry name" value="Universal_stress_UspA"/>
</dbReference>
<dbReference type="EMBL" id="FODV01000002">
    <property type="protein sequence ID" value="SEO45678.1"/>
    <property type="molecule type" value="Genomic_DNA"/>
</dbReference>
<dbReference type="SUPFAM" id="SSF52402">
    <property type="entry name" value="Adenine nucleotide alpha hydrolases-like"/>
    <property type="match status" value="2"/>
</dbReference>
<dbReference type="PANTHER" id="PTHR46268">
    <property type="entry name" value="STRESS RESPONSE PROTEIN NHAX"/>
    <property type="match status" value="1"/>
</dbReference>
<evidence type="ECO:0000313" key="4">
    <source>
        <dbReference type="Proteomes" id="UP000199126"/>
    </source>
</evidence>
<name>A0A1H8PV97_9EURY</name>
<dbReference type="OrthoDB" id="105697at2157"/>
<dbReference type="Pfam" id="PF00582">
    <property type="entry name" value="Usp"/>
    <property type="match status" value="2"/>
</dbReference>
<reference evidence="4" key="1">
    <citation type="submission" date="2016-10" db="EMBL/GenBank/DDBJ databases">
        <authorList>
            <person name="Varghese N."/>
            <person name="Submissions S."/>
        </authorList>
    </citation>
    <scope>NUCLEOTIDE SEQUENCE [LARGE SCALE GENOMIC DNA]</scope>
    <source>
        <strain evidence="4">CGMCC 1.10121</strain>
    </source>
</reference>